<dbReference type="GO" id="GO:0046983">
    <property type="term" value="F:protein dimerization activity"/>
    <property type="evidence" value="ECO:0007669"/>
    <property type="project" value="InterPro"/>
</dbReference>
<dbReference type="EMBL" id="PVXQ01000033">
    <property type="protein sequence ID" value="PRR81233.1"/>
    <property type="molecule type" value="Genomic_DNA"/>
</dbReference>
<evidence type="ECO:0000256" key="6">
    <source>
        <dbReference type="ARBA" id="ARBA00022777"/>
    </source>
</evidence>
<feature type="transmembrane region" description="Helical" evidence="10">
    <location>
        <begin position="124"/>
        <end position="141"/>
    </location>
</feature>
<keyword evidence="4 13" id="KW-0808">Transferase</keyword>
<proteinExistence type="predicted"/>
<dbReference type="Pfam" id="PF07730">
    <property type="entry name" value="HisKA_3"/>
    <property type="match status" value="1"/>
</dbReference>
<evidence type="ECO:0000256" key="1">
    <source>
        <dbReference type="ARBA" id="ARBA00000085"/>
    </source>
</evidence>
<dbReference type="Gene3D" id="1.20.5.1930">
    <property type="match status" value="1"/>
</dbReference>
<keyword evidence="14" id="KW-1185">Reference proteome</keyword>
<reference evidence="13 14" key="1">
    <citation type="submission" date="2018-03" db="EMBL/GenBank/DDBJ databases">
        <title>Genome sequence of Clostridium vincentii DSM 10228.</title>
        <authorList>
            <person name="Poehlein A."/>
            <person name="Daniel R."/>
        </authorList>
    </citation>
    <scope>NUCLEOTIDE SEQUENCE [LARGE SCALE GENOMIC DNA]</scope>
    <source>
        <strain evidence="13 14">DSM 10228</strain>
    </source>
</reference>
<gene>
    <name evidence="13" type="primary">comP</name>
    <name evidence="13" type="ORF">CLVI_26450</name>
</gene>
<evidence type="ECO:0000313" key="13">
    <source>
        <dbReference type="EMBL" id="PRR81233.1"/>
    </source>
</evidence>
<keyword evidence="8" id="KW-0902">Two-component regulatory system</keyword>
<evidence type="ECO:0000313" key="14">
    <source>
        <dbReference type="Proteomes" id="UP000239471"/>
    </source>
</evidence>
<feature type="transmembrane region" description="Helical" evidence="10">
    <location>
        <begin position="12"/>
        <end position="28"/>
    </location>
</feature>
<dbReference type="InterPro" id="IPR011712">
    <property type="entry name" value="Sig_transdc_His_kin_sub3_dim/P"/>
</dbReference>
<evidence type="ECO:0000256" key="9">
    <source>
        <dbReference type="SAM" id="Coils"/>
    </source>
</evidence>
<dbReference type="PANTHER" id="PTHR24421:SF10">
    <property type="entry name" value="NITRATE_NITRITE SENSOR PROTEIN NARQ"/>
    <property type="match status" value="1"/>
</dbReference>
<organism evidence="13 14">
    <name type="scientific">Clostridium vincentii</name>
    <dbReference type="NCBI Taxonomy" id="52704"/>
    <lineage>
        <taxon>Bacteria</taxon>
        <taxon>Bacillati</taxon>
        <taxon>Bacillota</taxon>
        <taxon>Clostridia</taxon>
        <taxon>Eubacteriales</taxon>
        <taxon>Clostridiaceae</taxon>
        <taxon>Clostridium</taxon>
    </lineage>
</organism>
<keyword evidence="10" id="KW-1133">Transmembrane helix</keyword>
<keyword evidence="9" id="KW-0175">Coiled coil</keyword>
<evidence type="ECO:0000259" key="12">
    <source>
        <dbReference type="Pfam" id="PF07730"/>
    </source>
</evidence>
<evidence type="ECO:0000256" key="8">
    <source>
        <dbReference type="ARBA" id="ARBA00023012"/>
    </source>
</evidence>
<keyword evidence="6 13" id="KW-0418">Kinase</keyword>
<dbReference type="Gene3D" id="3.30.565.10">
    <property type="entry name" value="Histidine kinase-like ATPase, C-terminal domain"/>
    <property type="match status" value="1"/>
</dbReference>
<dbReference type="InterPro" id="IPR003594">
    <property type="entry name" value="HATPase_dom"/>
</dbReference>
<dbReference type="Proteomes" id="UP000239471">
    <property type="component" value="Unassembled WGS sequence"/>
</dbReference>
<evidence type="ECO:0000256" key="4">
    <source>
        <dbReference type="ARBA" id="ARBA00022679"/>
    </source>
</evidence>
<dbReference type="EC" id="2.7.13.3" evidence="2"/>
<feature type="domain" description="Histidine kinase/HSP90-like ATPase" evidence="11">
    <location>
        <begin position="295"/>
        <end position="379"/>
    </location>
</feature>
<evidence type="ECO:0000256" key="3">
    <source>
        <dbReference type="ARBA" id="ARBA00022553"/>
    </source>
</evidence>
<feature type="transmembrane region" description="Helical" evidence="10">
    <location>
        <begin position="102"/>
        <end position="118"/>
    </location>
</feature>
<comment type="catalytic activity">
    <reaction evidence="1">
        <text>ATP + protein L-histidine = ADP + protein N-phospho-L-histidine.</text>
        <dbReference type="EC" id="2.7.13.3"/>
    </reaction>
</comment>
<keyword evidence="10" id="KW-0472">Membrane</keyword>
<sequence length="388" mass="44729">MNKEIDGDKYMILLRYSYIIFFIAFLIIDNENISAKDISLLLIYIINNQVRYFKLDNKKRFYVLSLVIEGALGWYLYVLLGTYGGVIFIPMLIDLTYNFKKIYSIVFMIITVVLISVTNDSEDLILLLVEILPILLLGIGAQEQNNKKVKAQDLYDELSEKDEKLKEANMELEAYVNTVEEIAVLRERNRISREIHDNVGHTLSTIRIQLGAMENLSRESCPQVSNMAKNLDEFAKDSLVDVRAAVRAMKPREFEEYEEIIAISEMIKNFKKLTNIDIKMRISENIWKLNSDQTMTIYRIIQEFLSNSLRHGKATEIRIFFNFLEDHLRIHMKDNGVGCSTVNSGIGLKSIKERVAIFGGTMEYYTEEGAGFELIMTMDKVKLSIDGV</sequence>
<dbReference type="GO" id="GO:0005524">
    <property type="term" value="F:ATP binding"/>
    <property type="evidence" value="ECO:0007669"/>
    <property type="project" value="UniProtKB-KW"/>
</dbReference>
<keyword evidence="10" id="KW-0812">Transmembrane</keyword>
<keyword evidence="5" id="KW-0547">Nucleotide-binding</keyword>
<dbReference type="Pfam" id="PF02518">
    <property type="entry name" value="HATPase_c"/>
    <property type="match status" value="1"/>
</dbReference>
<dbReference type="PANTHER" id="PTHR24421">
    <property type="entry name" value="NITRATE/NITRITE SENSOR PROTEIN NARX-RELATED"/>
    <property type="match status" value="1"/>
</dbReference>
<dbReference type="RefSeq" id="WP_106060565.1">
    <property type="nucleotide sequence ID" value="NZ_PVXQ01000033.1"/>
</dbReference>
<dbReference type="InterPro" id="IPR050482">
    <property type="entry name" value="Sensor_HK_TwoCompSys"/>
</dbReference>
<keyword evidence="7" id="KW-0067">ATP-binding</keyword>
<name>A0A2T0BBM1_9CLOT</name>
<accession>A0A2T0BBM1</accession>
<evidence type="ECO:0000256" key="2">
    <source>
        <dbReference type="ARBA" id="ARBA00012438"/>
    </source>
</evidence>
<dbReference type="CDD" id="cd16917">
    <property type="entry name" value="HATPase_UhpB-NarQ-NarX-like"/>
    <property type="match status" value="1"/>
</dbReference>
<feature type="transmembrane region" description="Helical" evidence="10">
    <location>
        <begin position="74"/>
        <end position="95"/>
    </location>
</feature>
<feature type="domain" description="Signal transduction histidine kinase subgroup 3 dimerisation and phosphoacceptor" evidence="12">
    <location>
        <begin position="187"/>
        <end position="253"/>
    </location>
</feature>
<dbReference type="GO" id="GO:0000155">
    <property type="term" value="F:phosphorelay sensor kinase activity"/>
    <property type="evidence" value="ECO:0007669"/>
    <property type="project" value="InterPro"/>
</dbReference>
<dbReference type="AlphaFoldDB" id="A0A2T0BBM1"/>
<evidence type="ECO:0000256" key="10">
    <source>
        <dbReference type="SAM" id="Phobius"/>
    </source>
</evidence>
<evidence type="ECO:0000259" key="11">
    <source>
        <dbReference type="Pfam" id="PF02518"/>
    </source>
</evidence>
<dbReference type="OrthoDB" id="9781904at2"/>
<keyword evidence="3" id="KW-0597">Phosphoprotein</keyword>
<dbReference type="InterPro" id="IPR036890">
    <property type="entry name" value="HATPase_C_sf"/>
</dbReference>
<dbReference type="GO" id="GO:0016020">
    <property type="term" value="C:membrane"/>
    <property type="evidence" value="ECO:0007669"/>
    <property type="project" value="InterPro"/>
</dbReference>
<feature type="coiled-coil region" evidence="9">
    <location>
        <begin position="141"/>
        <end position="178"/>
    </location>
</feature>
<comment type="caution">
    <text evidence="13">The sequence shown here is derived from an EMBL/GenBank/DDBJ whole genome shotgun (WGS) entry which is preliminary data.</text>
</comment>
<protein>
    <recommendedName>
        <fullName evidence="2">histidine kinase</fullName>
        <ecNumber evidence="2">2.7.13.3</ecNumber>
    </recommendedName>
</protein>
<dbReference type="SUPFAM" id="SSF55874">
    <property type="entry name" value="ATPase domain of HSP90 chaperone/DNA topoisomerase II/histidine kinase"/>
    <property type="match status" value="1"/>
</dbReference>
<evidence type="ECO:0000256" key="5">
    <source>
        <dbReference type="ARBA" id="ARBA00022741"/>
    </source>
</evidence>
<evidence type="ECO:0000256" key="7">
    <source>
        <dbReference type="ARBA" id="ARBA00022840"/>
    </source>
</evidence>